<feature type="transmembrane region" description="Helical" evidence="5">
    <location>
        <begin position="135"/>
        <end position="160"/>
    </location>
</feature>
<keyword evidence="2 5" id="KW-0812">Transmembrane</keyword>
<dbReference type="InterPro" id="IPR039264">
    <property type="entry name" value="TehA"/>
</dbReference>
<reference evidence="6 7" key="1">
    <citation type="submission" date="2019-08" db="EMBL/GenBank/DDBJ databases">
        <authorList>
            <person name="Herpell B J."/>
        </authorList>
    </citation>
    <scope>NUCLEOTIDE SEQUENCE [LARGE SCALE GENOMIC DNA]</scope>
    <source>
        <strain evidence="7">Msb3</strain>
    </source>
</reference>
<feature type="transmembrane region" description="Helical" evidence="5">
    <location>
        <begin position="103"/>
        <end position="123"/>
    </location>
</feature>
<dbReference type="InterPro" id="IPR038665">
    <property type="entry name" value="Voltage-dep_anion_channel_sf"/>
</dbReference>
<dbReference type="Proteomes" id="UP000325811">
    <property type="component" value="Chromosome II"/>
</dbReference>
<evidence type="ECO:0000256" key="1">
    <source>
        <dbReference type="ARBA" id="ARBA00004141"/>
    </source>
</evidence>
<feature type="transmembrane region" description="Helical" evidence="5">
    <location>
        <begin position="224"/>
        <end position="244"/>
    </location>
</feature>
<dbReference type="PANTHER" id="PTHR37955:SF1">
    <property type="entry name" value="DEP DOMAIN-CONTAINING PROTEIN"/>
    <property type="match status" value="1"/>
</dbReference>
<dbReference type="CDD" id="cd09324">
    <property type="entry name" value="TDT_TehA"/>
    <property type="match status" value="1"/>
</dbReference>
<protein>
    <submittedName>
        <fullName evidence="6">Tellurite resistance protein TehA</fullName>
    </submittedName>
</protein>
<feature type="transmembrane region" description="Helical" evidence="5">
    <location>
        <begin position="256"/>
        <end position="274"/>
    </location>
</feature>
<proteinExistence type="predicted"/>
<dbReference type="InterPro" id="IPR052951">
    <property type="entry name" value="Tellurite_res_ion_channel"/>
</dbReference>
<feature type="transmembrane region" description="Helical" evidence="5">
    <location>
        <begin position="32"/>
        <end position="58"/>
    </location>
</feature>
<evidence type="ECO:0000256" key="4">
    <source>
        <dbReference type="ARBA" id="ARBA00023136"/>
    </source>
</evidence>
<name>A0A5Q4ZVU0_9BURK</name>
<dbReference type="Gene3D" id="1.50.10.150">
    <property type="entry name" value="Voltage-dependent anion channel"/>
    <property type="match status" value="1"/>
</dbReference>
<evidence type="ECO:0000313" key="7">
    <source>
        <dbReference type="Proteomes" id="UP000325811"/>
    </source>
</evidence>
<feature type="transmembrane region" description="Helical" evidence="5">
    <location>
        <begin position="286"/>
        <end position="309"/>
    </location>
</feature>
<dbReference type="InterPro" id="IPR004695">
    <property type="entry name" value="SLAC1/Mae1/Ssu1/TehA"/>
</dbReference>
<dbReference type="Pfam" id="PF03595">
    <property type="entry name" value="SLAC1"/>
    <property type="match status" value="1"/>
</dbReference>
<accession>A0A5Q4ZVU0</accession>
<keyword evidence="3 5" id="KW-1133">Transmembrane helix</keyword>
<dbReference type="PANTHER" id="PTHR37955">
    <property type="entry name" value="TELLURITE RESISTANCE PROTEIN TEHA"/>
    <property type="match status" value="1"/>
</dbReference>
<dbReference type="RefSeq" id="WP_007178248.1">
    <property type="nucleotide sequence ID" value="NZ_LR699554.1"/>
</dbReference>
<organism evidence="6 7">
    <name type="scientific">Paraburkholderia dioscoreae</name>
    <dbReference type="NCBI Taxonomy" id="2604047"/>
    <lineage>
        <taxon>Bacteria</taxon>
        <taxon>Pseudomonadati</taxon>
        <taxon>Pseudomonadota</taxon>
        <taxon>Betaproteobacteria</taxon>
        <taxon>Burkholderiales</taxon>
        <taxon>Burkholderiaceae</taxon>
        <taxon>Paraburkholderia</taxon>
    </lineage>
</organism>
<keyword evidence="4 5" id="KW-0472">Membrane</keyword>
<dbReference type="GO" id="GO:0005886">
    <property type="term" value="C:plasma membrane"/>
    <property type="evidence" value="ECO:0007669"/>
    <property type="project" value="TreeGrafter"/>
</dbReference>
<evidence type="ECO:0000313" key="6">
    <source>
        <dbReference type="EMBL" id="VVD34222.1"/>
    </source>
</evidence>
<feature type="transmembrane region" description="Helical" evidence="5">
    <location>
        <begin position="166"/>
        <end position="187"/>
    </location>
</feature>
<dbReference type="KEGG" id="pdio:PDMSB3_2938.1"/>
<dbReference type="GO" id="GO:0046583">
    <property type="term" value="F:monoatomic cation efflux transmembrane transporter activity"/>
    <property type="evidence" value="ECO:0007669"/>
    <property type="project" value="TreeGrafter"/>
</dbReference>
<feature type="transmembrane region" description="Helical" evidence="5">
    <location>
        <begin position="7"/>
        <end position="26"/>
    </location>
</feature>
<gene>
    <name evidence="6" type="ORF">PDMSB3_2938</name>
</gene>
<dbReference type="EMBL" id="LR699554">
    <property type="protein sequence ID" value="VVD34222.1"/>
    <property type="molecule type" value="Genomic_DNA"/>
</dbReference>
<keyword evidence="7" id="KW-1185">Reference proteome</keyword>
<comment type="subcellular location">
    <subcellularLocation>
        <location evidence="1">Membrane</location>
        <topology evidence="1">Multi-pass membrane protein</topology>
    </subcellularLocation>
</comment>
<evidence type="ECO:0000256" key="2">
    <source>
        <dbReference type="ARBA" id="ARBA00022692"/>
    </source>
</evidence>
<dbReference type="AlphaFoldDB" id="A0A5Q4ZVU0"/>
<sequence length="340" mass="35647">MNSNRGTIPVAFFGIAVGALAFANLWRVAIRLWHLPAAIGTLMTVAALVVWLVILAAYGQKWLTHAAEARAEMQHPVQSSFAALGPVSSLLAAQLLQPYAHTLALALFGVAVVAQLALGVYLHGRLWQGGRKPELVTPAIYLPTVAPSFVAGTAAAAFGFHQLGGLFFGVGLLSWLAIESLILHRAAVHEPLPDALRPLLGVQLAPPVVGGVTYLSLSSGTPDLFALALLGYGLYQALLLLRLLPWIRQQAFVPGYWAFSFGVAALPTMVLRMVERGATGPVEWAAPGLFIAANLIIAILVVKTLGLLVHGKLIPATATAAAGSRPASQAPAASRIVRAG</sequence>
<dbReference type="NCBIfam" id="NF008032">
    <property type="entry name" value="PRK10764.1"/>
    <property type="match status" value="1"/>
</dbReference>
<evidence type="ECO:0000256" key="5">
    <source>
        <dbReference type="SAM" id="Phobius"/>
    </source>
</evidence>
<evidence type="ECO:0000256" key="3">
    <source>
        <dbReference type="ARBA" id="ARBA00022989"/>
    </source>
</evidence>